<protein>
    <submittedName>
        <fullName evidence="1">Uncharacterized protein</fullName>
    </submittedName>
</protein>
<gene>
    <name evidence="1" type="ORF">MRATA1EN22A_LOCUS27046</name>
</gene>
<reference evidence="1" key="1">
    <citation type="submission" date="2023-05" db="EMBL/GenBank/DDBJ databases">
        <authorList>
            <consortium name="ELIXIR-Norway"/>
        </authorList>
    </citation>
    <scope>NUCLEOTIDE SEQUENCE</scope>
</reference>
<sequence length="130" mass="13968">MGGEFGGEMDTCVCMAESLCYLPETMTTLLIDYTLNSVQSLSCVQPFFVTPWTLAHQASLSFTISRSLLKLMSIESVMPSNRLVLLSPFSSCLQSFPTSGFFPVSQVFASSGQCIGASASASVLPMNIQD</sequence>
<dbReference type="EMBL" id="OX596092">
    <property type="protein sequence ID" value="CAN0560594.1"/>
    <property type="molecule type" value="Genomic_DNA"/>
</dbReference>
<evidence type="ECO:0000313" key="2">
    <source>
        <dbReference type="Proteomes" id="UP001162501"/>
    </source>
</evidence>
<dbReference type="Proteomes" id="UP001162501">
    <property type="component" value="Chromosome 8"/>
</dbReference>
<organism evidence="1 2">
    <name type="scientific">Rangifer tarandus platyrhynchus</name>
    <name type="common">Svalbard reindeer</name>
    <dbReference type="NCBI Taxonomy" id="3082113"/>
    <lineage>
        <taxon>Eukaryota</taxon>
        <taxon>Metazoa</taxon>
        <taxon>Chordata</taxon>
        <taxon>Craniata</taxon>
        <taxon>Vertebrata</taxon>
        <taxon>Euteleostomi</taxon>
        <taxon>Mammalia</taxon>
        <taxon>Eutheria</taxon>
        <taxon>Laurasiatheria</taxon>
        <taxon>Artiodactyla</taxon>
        <taxon>Ruminantia</taxon>
        <taxon>Pecora</taxon>
        <taxon>Cervidae</taxon>
        <taxon>Odocoileinae</taxon>
        <taxon>Rangifer</taxon>
    </lineage>
</organism>
<proteinExistence type="predicted"/>
<name>A0AC60A570_RANTA</name>
<accession>A0AC60A570</accession>
<evidence type="ECO:0000313" key="1">
    <source>
        <dbReference type="EMBL" id="CAN0560594.1"/>
    </source>
</evidence>
<reference evidence="1" key="2">
    <citation type="submission" date="2025-03" db="EMBL/GenBank/DDBJ databases">
        <authorList>
            <consortium name="ELIXIR-Norway"/>
            <consortium name="Elixir Norway"/>
        </authorList>
    </citation>
    <scope>NUCLEOTIDE SEQUENCE</scope>
</reference>